<evidence type="ECO:0000313" key="1">
    <source>
        <dbReference type="EMBL" id="CAK8992103.1"/>
    </source>
</evidence>
<gene>
    <name evidence="1" type="ORF">CCMP2556_LOCUS2725</name>
</gene>
<name>A0ABP0HQT4_9DINO</name>
<sequence length="215" mass="23808">LKAYDEAKAAGKASPAKEVEKLGYRGFYRCCVYKWAKCRQVQHWDLLVTTAPQLAKRMKELPNKVERIALGEECDFYFVADVLKLAIQQWNESVDLKKQKLSSAGGLLQTLEAVTAGEEGFQENEAVARVENSVAEQMGRLQKITLKPTENNFLKSAQRLCQKCGIGVCGNTKPGKHLPSSHPALQKLREFIQLFGACSTNRHGGPSSLEPIATT</sequence>
<accession>A0ABP0HQT4</accession>
<protein>
    <submittedName>
        <fullName evidence="1">Uncharacterized protein</fullName>
    </submittedName>
</protein>
<dbReference type="Proteomes" id="UP001642484">
    <property type="component" value="Unassembled WGS sequence"/>
</dbReference>
<keyword evidence="2" id="KW-1185">Reference proteome</keyword>
<reference evidence="1 2" key="1">
    <citation type="submission" date="2024-02" db="EMBL/GenBank/DDBJ databases">
        <authorList>
            <person name="Chen Y."/>
            <person name="Shah S."/>
            <person name="Dougan E. K."/>
            <person name="Thang M."/>
            <person name="Chan C."/>
        </authorList>
    </citation>
    <scope>NUCLEOTIDE SEQUENCE [LARGE SCALE GENOMIC DNA]</scope>
</reference>
<dbReference type="EMBL" id="CAXAMN010001054">
    <property type="protein sequence ID" value="CAK8992103.1"/>
    <property type="molecule type" value="Genomic_DNA"/>
</dbReference>
<comment type="caution">
    <text evidence="1">The sequence shown here is derived from an EMBL/GenBank/DDBJ whole genome shotgun (WGS) entry which is preliminary data.</text>
</comment>
<proteinExistence type="predicted"/>
<organism evidence="1 2">
    <name type="scientific">Durusdinium trenchii</name>
    <dbReference type="NCBI Taxonomy" id="1381693"/>
    <lineage>
        <taxon>Eukaryota</taxon>
        <taxon>Sar</taxon>
        <taxon>Alveolata</taxon>
        <taxon>Dinophyceae</taxon>
        <taxon>Suessiales</taxon>
        <taxon>Symbiodiniaceae</taxon>
        <taxon>Durusdinium</taxon>
    </lineage>
</organism>
<feature type="non-terminal residue" evidence="1">
    <location>
        <position position="1"/>
    </location>
</feature>
<evidence type="ECO:0000313" key="2">
    <source>
        <dbReference type="Proteomes" id="UP001642484"/>
    </source>
</evidence>